<evidence type="ECO:0000313" key="5">
    <source>
        <dbReference type="EMBL" id="KAG2226069.1"/>
    </source>
</evidence>
<dbReference type="InterPro" id="IPR048248">
    <property type="entry name" value="PUA_eIF2d-like"/>
</dbReference>
<dbReference type="InterPro" id="IPR003121">
    <property type="entry name" value="SWIB_MDM2_domain"/>
</dbReference>
<dbReference type="InterPro" id="IPR057429">
    <property type="entry name" value="WH_eIF2D"/>
</dbReference>
<evidence type="ECO:0000259" key="4">
    <source>
        <dbReference type="PROSITE" id="PS51925"/>
    </source>
</evidence>
<feature type="compositionally biased region" description="Polar residues" evidence="2">
    <location>
        <begin position="219"/>
        <end position="237"/>
    </location>
</feature>
<feature type="domain" description="SUI1" evidence="3">
    <location>
        <begin position="511"/>
        <end position="587"/>
    </location>
</feature>
<keyword evidence="6" id="KW-1185">Reference proteome</keyword>
<dbReference type="Pfam" id="PF26292">
    <property type="entry name" value="PUA_elF2D"/>
    <property type="match status" value="1"/>
</dbReference>
<dbReference type="Pfam" id="PF17832">
    <property type="entry name" value="Pre-PUA"/>
    <property type="match status" value="1"/>
</dbReference>
<feature type="region of interest" description="Disordered" evidence="2">
    <location>
        <begin position="194"/>
        <end position="259"/>
    </location>
</feature>
<dbReference type="PANTHER" id="PTHR12217:SF4">
    <property type="entry name" value="EUKARYOTIC TRANSLATION INITIATION FACTOR 2D"/>
    <property type="match status" value="1"/>
</dbReference>
<feature type="compositionally biased region" description="Acidic residues" evidence="2">
    <location>
        <begin position="201"/>
        <end position="213"/>
    </location>
</feature>
<evidence type="ECO:0008006" key="7">
    <source>
        <dbReference type="Google" id="ProtNLM"/>
    </source>
</evidence>
<comment type="caution">
    <text evidence="5">The sequence shown here is derived from an EMBL/GenBank/DDBJ whole genome shotgun (WGS) entry which is preliminary data.</text>
</comment>
<evidence type="ECO:0000313" key="6">
    <source>
        <dbReference type="Proteomes" id="UP000646827"/>
    </source>
</evidence>
<organism evidence="5 6">
    <name type="scientific">Circinella minor</name>
    <dbReference type="NCBI Taxonomy" id="1195481"/>
    <lineage>
        <taxon>Eukaryota</taxon>
        <taxon>Fungi</taxon>
        <taxon>Fungi incertae sedis</taxon>
        <taxon>Mucoromycota</taxon>
        <taxon>Mucoromycotina</taxon>
        <taxon>Mucoromycetes</taxon>
        <taxon>Mucorales</taxon>
        <taxon>Lichtheimiaceae</taxon>
        <taxon>Circinella</taxon>
    </lineage>
</organism>
<reference evidence="5 6" key="1">
    <citation type="submission" date="2020-12" db="EMBL/GenBank/DDBJ databases">
        <title>Metabolic potential, ecology and presence of endohyphal bacteria is reflected in genomic diversity of Mucoromycotina.</title>
        <authorList>
            <person name="Muszewska A."/>
            <person name="Okrasinska A."/>
            <person name="Steczkiewicz K."/>
            <person name="Drgas O."/>
            <person name="Orlowska M."/>
            <person name="Perlinska-Lenart U."/>
            <person name="Aleksandrzak-Piekarczyk T."/>
            <person name="Szatraj K."/>
            <person name="Zielenkiewicz U."/>
            <person name="Pilsyk S."/>
            <person name="Malc E."/>
            <person name="Mieczkowski P."/>
            <person name="Kruszewska J.S."/>
            <person name="Biernat P."/>
            <person name="Pawlowska J."/>
        </authorList>
    </citation>
    <scope>NUCLEOTIDE SEQUENCE [LARGE SCALE GENOMIC DNA]</scope>
    <source>
        <strain evidence="5 6">CBS 142.35</strain>
    </source>
</reference>
<evidence type="ECO:0000256" key="2">
    <source>
        <dbReference type="SAM" id="MobiDB-lite"/>
    </source>
</evidence>
<accession>A0A8H7SB24</accession>
<dbReference type="PROSITE" id="PS50296">
    <property type="entry name" value="SUI1"/>
    <property type="match status" value="1"/>
</dbReference>
<dbReference type="GO" id="GO:0003743">
    <property type="term" value="F:translation initiation factor activity"/>
    <property type="evidence" value="ECO:0007669"/>
    <property type="project" value="InterPro"/>
</dbReference>
<dbReference type="EMBL" id="JAEPRB010000020">
    <property type="protein sequence ID" value="KAG2226069.1"/>
    <property type="molecule type" value="Genomic_DNA"/>
</dbReference>
<dbReference type="InterPro" id="IPR039759">
    <property type="entry name" value="eIF2D_SUI1"/>
</dbReference>
<protein>
    <recommendedName>
        <fullName evidence="7">Eukaryotic translation initiation factor 2D</fullName>
    </recommendedName>
</protein>
<comment type="similarity">
    <text evidence="1">Belongs to the eIF2D family.</text>
</comment>
<dbReference type="SUPFAM" id="SSF47592">
    <property type="entry name" value="SWIB/MDM2 domain"/>
    <property type="match status" value="1"/>
</dbReference>
<proteinExistence type="inferred from homology"/>
<dbReference type="Gene3D" id="3.10.400.20">
    <property type="match status" value="1"/>
</dbReference>
<gene>
    <name evidence="5" type="ORF">INT45_011686</name>
</gene>
<dbReference type="Pfam" id="PF26291">
    <property type="entry name" value="SWIB_eIF2D"/>
    <property type="match status" value="1"/>
</dbReference>
<dbReference type="OrthoDB" id="199771at2759"/>
<dbReference type="Pfam" id="PF01253">
    <property type="entry name" value="SUI1"/>
    <property type="match status" value="1"/>
</dbReference>
<dbReference type="InterPro" id="IPR015947">
    <property type="entry name" value="PUA-like_sf"/>
</dbReference>
<evidence type="ECO:0000259" key="3">
    <source>
        <dbReference type="PROSITE" id="PS50296"/>
    </source>
</evidence>
<dbReference type="InterPro" id="IPR039757">
    <property type="entry name" value="EIF2D"/>
</dbReference>
<dbReference type="PROSITE" id="PS51925">
    <property type="entry name" value="SWIB_MDM2"/>
    <property type="match status" value="1"/>
</dbReference>
<dbReference type="SUPFAM" id="SSF55159">
    <property type="entry name" value="eIF1-like"/>
    <property type="match status" value="1"/>
</dbReference>
<dbReference type="PANTHER" id="PTHR12217">
    <property type="entry name" value="EUKARYOTIC TRANSLATION INITIATION FACTOR 2D"/>
    <property type="match status" value="1"/>
</dbReference>
<evidence type="ECO:0000256" key="1">
    <source>
        <dbReference type="ARBA" id="ARBA00010359"/>
    </source>
</evidence>
<sequence length="607" mass="67468">MFKKPPAAVKSFSPLRSSDRRRFQNEAYEAFPHLKEKCTQEGASPLMPDPLQGAKFKSHINENGFIYVADGKPLWLKLENRTQPVVPTVYTLWQHPDTLPLLYTWGPVIHRLTEGADLMIPGLVLGPEGKLPDLKVGDLVAITIKGYPYPLAVGTMTLPTSEIRVRSGMKGKAVHIIHVYRDFLWAMGDKSDPPEIVDISGDGDEEYTDDEEGHENNNKENVSQNHSSSPTAATKETSNVEKTNDNKEEKPKLSTEETDNVLQTALLQALKFKMTPENAQSQLPISASALYSTYILPSRPRGRGSDADIKGSSWKKVQKFLKIMEKNKLLKVKEQRGEMMVTSVNWTHESLQNHDSYKTVGTINSSAQQQNSTNSHNNTDKTQSNNNVSSSSGGSSQGQIEVQDVFKPHGNPVHIFFEAAKQSKEELYTPAEIRNIVMGYIKENNLASPRNQKLVLLDPILQDAVLKKNETKDTLTREVIVERLREKMQPFHVVTLPGKDPALRKGAPVPIQVTQEIRQGRKTITKVVGVERFELDVGDLCKELTKLCASSATHNPLAGTSPKNPVQEIMVQGPQIKHVCTLLGNKGVPKRLIATDDKTSKKGKGKK</sequence>
<dbReference type="CDD" id="cd21156">
    <property type="entry name" value="PUA_eIF2d-like"/>
    <property type="match status" value="1"/>
</dbReference>
<dbReference type="Gene3D" id="3.30.780.10">
    <property type="entry name" value="SUI1-like domain"/>
    <property type="match status" value="1"/>
</dbReference>
<dbReference type="InterPro" id="IPR036885">
    <property type="entry name" value="SWIB_MDM2_dom_sf"/>
</dbReference>
<feature type="region of interest" description="Disordered" evidence="2">
    <location>
        <begin position="366"/>
        <end position="399"/>
    </location>
</feature>
<dbReference type="InterPro" id="IPR041366">
    <property type="entry name" value="Pre-PUA"/>
</dbReference>
<name>A0A8H7SB24_9FUNG</name>
<dbReference type="InterPro" id="IPR036877">
    <property type="entry name" value="SUI1_dom_sf"/>
</dbReference>
<dbReference type="Pfam" id="PF25304">
    <property type="entry name" value="WHD_eIF2D"/>
    <property type="match status" value="1"/>
</dbReference>
<dbReference type="GO" id="GO:0001731">
    <property type="term" value="P:formation of translation preinitiation complex"/>
    <property type="evidence" value="ECO:0007669"/>
    <property type="project" value="InterPro"/>
</dbReference>
<dbReference type="SUPFAM" id="SSF88697">
    <property type="entry name" value="PUA domain-like"/>
    <property type="match status" value="1"/>
</dbReference>
<dbReference type="CDD" id="cd11608">
    <property type="entry name" value="eIF2D_C"/>
    <property type="match status" value="1"/>
</dbReference>
<dbReference type="InterPro" id="IPR058886">
    <property type="entry name" value="SWIB_eIF2D"/>
</dbReference>
<dbReference type="InterPro" id="IPR001950">
    <property type="entry name" value="SUI1"/>
</dbReference>
<dbReference type="PROSITE" id="PS50890">
    <property type="entry name" value="PUA"/>
    <property type="match status" value="1"/>
</dbReference>
<feature type="compositionally biased region" description="Basic and acidic residues" evidence="2">
    <location>
        <begin position="238"/>
        <end position="255"/>
    </location>
</feature>
<dbReference type="Proteomes" id="UP000646827">
    <property type="component" value="Unassembled WGS sequence"/>
</dbReference>
<dbReference type="AlphaFoldDB" id="A0A8H7SB24"/>
<feature type="domain" description="DM2" evidence="4">
    <location>
        <begin position="404"/>
        <end position="490"/>
    </location>
</feature>